<name>A0A7W9TN87_CASDE</name>
<keyword evidence="2 6" id="KW-0349">Heme</keyword>
<evidence type="ECO:0000256" key="6">
    <source>
        <dbReference type="PIRSR" id="PIRSR602324-1"/>
    </source>
</evidence>
<dbReference type="Pfam" id="PF13442">
    <property type="entry name" value="Cytochrome_CBB3"/>
    <property type="match status" value="1"/>
</dbReference>
<organism evidence="9 10">
    <name type="scientific">Castellaniella defragrans</name>
    <name type="common">Alcaligenes defragrans</name>
    <dbReference type="NCBI Taxonomy" id="75697"/>
    <lineage>
        <taxon>Bacteria</taxon>
        <taxon>Pseudomonadati</taxon>
        <taxon>Pseudomonadota</taxon>
        <taxon>Betaproteobacteria</taxon>
        <taxon>Burkholderiales</taxon>
        <taxon>Alcaligenaceae</taxon>
        <taxon>Castellaniella</taxon>
    </lineage>
</organism>
<dbReference type="GO" id="GO:0020037">
    <property type="term" value="F:heme binding"/>
    <property type="evidence" value="ECO:0007669"/>
    <property type="project" value="InterPro"/>
</dbReference>
<dbReference type="InterPro" id="IPR036909">
    <property type="entry name" value="Cyt_c-like_dom_sf"/>
</dbReference>
<keyword evidence="4" id="KW-0249">Electron transport</keyword>
<dbReference type="GO" id="GO:0050310">
    <property type="term" value="F:sulfite dehydrogenase activity"/>
    <property type="evidence" value="ECO:0007669"/>
    <property type="project" value="UniProtKB-EC"/>
</dbReference>
<feature type="signal peptide" evidence="7">
    <location>
        <begin position="1"/>
        <end position="20"/>
    </location>
</feature>
<keyword evidence="9" id="KW-0560">Oxidoreductase</keyword>
<proteinExistence type="predicted"/>
<dbReference type="GO" id="GO:0009055">
    <property type="term" value="F:electron transfer activity"/>
    <property type="evidence" value="ECO:0007669"/>
    <property type="project" value="InterPro"/>
</dbReference>
<sequence length="222" mass="23463">MSTKQRYCLRVLVGIISATAALPAAFALDITLPAETAAYKPSELPGYRLVQQNCMTCHSAQYVQYQPSTSPRSYWEATVKKMKHPFGAPFSDEDIPAMVDYLVKTYGAEQTTAATPAPAMVAAAPPPKTAAPATPTTAASLQPEALLKANNCTACHAVEQKVVGPAFKEVAAKYAGKADALQQVAANIRAGGAGKWGTVPMPPYPGLTPAELDTLAKWVLSR</sequence>
<dbReference type="PROSITE" id="PS51007">
    <property type="entry name" value="CYTC"/>
    <property type="match status" value="1"/>
</dbReference>
<dbReference type="AlphaFoldDB" id="A0A7W9TN87"/>
<evidence type="ECO:0000256" key="7">
    <source>
        <dbReference type="SAM" id="SignalP"/>
    </source>
</evidence>
<feature type="domain" description="Cytochrome c" evidence="8">
    <location>
        <begin position="138"/>
        <end position="222"/>
    </location>
</feature>
<evidence type="ECO:0000259" key="8">
    <source>
        <dbReference type="PROSITE" id="PS51007"/>
    </source>
</evidence>
<feature type="chain" id="PRO_5030892755" evidence="7">
    <location>
        <begin position="21"/>
        <end position="222"/>
    </location>
</feature>
<dbReference type="GO" id="GO:0005506">
    <property type="term" value="F:iron ion binding"/>
    <property type="evidence" value="ECO:0007669"/>
    <property type="project" value="InterPro"/>
</dbReference>
<accession>A0A7W9TN87</accession>
<dbReference type="Pfam" id="PF00034">
    <property type="entry name" value="Cytochrom_C"/>
    <property type="match status" value="1"/>
</dbReference>
<feature type="binding site" description="covalent" evidence="6">
    <location>
        <position position="152"/>
    </location>
    <ligand>
        <name>heme c</name>
        <dbReference type="ChEBI" id="CHEBI:61717"/>
    </ligand>
</feature>
<keyword evidence="5 6" id="KW-0408">Iron</keyword>
<evidence type="ECO:0000313" key="9">
    <source>
        <dbReference type="EMBL" id="MBB6082532.1"/>
    </source>
</evidence>
<evidence type="ECO:0000256" key="4">
    <source>
        <dbReference type="ARBA" id="ARBA00022982"/>
    </source>
</evidence>
<dbReference type="Proteomes" id="UP000541136">
    <property type="component" value="Unassembled WGS sequence"/>
</dbReference>
<dbReference type="EC" id="1.8.2.1" evidence="9"/>
<evidence type="ECO:0000256" key="3">
    <source>
        <dbReference type="ARBA" id="ARBA00022723"/>
    </source>
</evidence>
<keyword evidence="7" id="KW-0732">Signal</keyword>
<dbReference type="EMBL" id="JACHIB010000003">
    <property type="protein sequence ID" value="MBB6082532.1"/>
    <property type="molecule type" value="Genomic_DNA"/>
</dbReference>
<dbReference type="InterPro" id="IPR002324">
    <property type="entry name" value="Cyt_c_ID"/>
</dbReference>
<keyword evidence="1" id="KW-0813">Transport</keyword>
<feature type="binding site" description="covalent" evidence="6">
    <location>
        <position position="201"/>
    </location>
    <ligand>
        <name>heme c</name>
        <dbReference type="ChEBI" id="CHEBI:61717"/>
    </ligand>
</feature>
<dbReference type="Gene3D" id="1.10.760.10">
    <property type="entry name" value="Cytochrome c-like domain"/>
    <property type="match status" value="2"/>
</dbReference>
<dbReference type="SUPFAM" id="SSF46626">
    <property type="entry name" value="Cytochrome c"/>
    <property type="match status" value="2"/>
</dbReference>
<evidence type="ECO:0000256" key="2">
    <source>
        <dbReference type="ARBA" id="ARBA00022617"/>
    </source>
</evidence>
<evidence type="ECO:0000256" key="1">
    <source>
        <dbReference type="ARBA" id="ARBA00022448"/>
    </source>
</evidence>
<dbReference type="GeneID" id="34790116"/>
<comment type="caution">
    <text evidence="9">The sequence shown here is derived from an EMBL/GenBank/DDBJ whole genome shotgun (WGS) entry which is preliminary data.</text>
</comment>
<comment type="PTM">
    <text evidence="6">Binds 1 heme c group covalently per subunit.</text>
</comment>
<gene>
    <name evidence="9" type="ORF">HNR28_000557</name>
</gene>
<dbReference type="PRINTS" id="PR00606">
    <property type="entry name" value="CYTCHROMECID"/>
</dbReference>
<reference evidence="9 10" key="1">
    <citation type="submission" date="2020-08" db="EMBL/GenBank/DDBJ databases">
        <title>Genomic Encyclopedia of Type Strains, Phase IV (KMG-IV): sequencing the most valuable type-strain genomes for metagenomic binning, comparative biology and taxonomic classification.</title>
        <authorList>
            <person name="Goeker M."/>
        </authorList>
    </citation>
    <scope>NUCLEOTIDE SEQUENCE [LARGE SCALE GENOMIC DNA]</scope>
    <source>
        <strain evidence="9 10">DSM 12141</strain>
    </source>
</reference>
<evidence type="ECO:0000313" key="10">
    <source>
        <dbReference type="Proteomes" id="UP000541136"/>
    </source>
</evidence>
<feature type="binding site" description="covalent" evidence="6">
    <location>
        <position position="156"/>
    </location>
    <ligand>
        <name>heme c</name>
        <dbReference type="ChEBI" id="CHEBI:61717"/>
    </ligand>
</feature>
<keyword evidence="3 6" id="KW-0479">Metal-binding</keyword>
<evidence type="ECO:0000256" key="5">
    <source>
        <dbReference type="ARBA" id="ARBA00023004"/>
    </source>
</evidence>
<dbReference type="InterPro" id="IPR009056">
    <property type="entry name" value="Cyt_c-like_dom"/>
</dbReference>
<dbReference type="RefSeq" id="WP_221892517.1">
    <property type="nucleotide sequence ID" value="NZ_JACHIB010000003.1"/>
</dbReference>
<protein>
    <submittedName>
        <fullName evidence="9">Sulfite dehydrogenase</fullName>
        <ecNumber evidence="9">1.8.2.1</ecNumber>
    </submittedName>
</protein>